<evidence type="ECO:0000313" key="2">
    <source>
        <dbReference type="Proteomes" id="UP001219525"/>
    </source>
</evidence>
<dbReference type="EMBL" id="JARJCW010000033">
    <property type="protein sequence ID" value="KAJ7208509.1"/>
    <property type="molecule type" value="Genomic_DNA"/>
</dbReference>
<keyword evidence="2" id="KW-1185">Reference proteome</keyword>
<name>A0AAD6YE78_9AGAR</name>
<dbReference type="Proteomes" id="UP001219525">
    <property type="component" value="Unassembled WGS sequence"/>
</dbReference>
<proteinExistence type="predicted"/>
<protein>
    <submittedName>
        <fullName evidence="1">Uncharacterized protein</fullName>
    </submittedName>
</protein>
<sequence length="179" mass="19601">MHAATYQRLSACFPCFAARTASTIGASVQNTAFRIVVNATVIQIRTSGRNQDLAGAQLIMRGAGSDFGIAGKAVSQFLFNWIQRRKNSPGKASTKHRTSWLESTEIEISASTELSEDLESSTDTSACLRTGAKLARKARPQMIAAGFKFGARQKNCCHLNLKRVFDWCLPSTRGVHRSF</sequence>
<accession>A0AAD6YE78</accession>
<gene>
    <name evidence="1" type="ORF">GGX14DRAFT_395665</name>
</gene>
<comment type="caution">
    <text evidence="1">The sequence shown here is derived from an EMBL/GenBank/DDBJ whole genome shotgun (WGS) entry which is preliminary data.</text>
</comment>
<dbReference type="AlphaFoldDB" id="A0AAD6YE78"/>
<evidence type="ECO:0000313" key="1">
    <source>
        <dbReference type="EMBL" id="KAJ7208509.1"/>
    </source>
</evidence>
<reference evidence="1" key="1">
    <citation type="submission" date="2023-03" db="EMBL/GenBank/DDBJ databases">
        <title>Massive genome expansion in bonnet fungi (Mycena s.s.) driven by repeated elements and novel gene families across ecological guilds.</title>
        <authorList>
            <consortium name="Lawrence Berkeley National Laboratory"/>
            <person name="Harder C.B."/>
            <person name="Miyauchi S."/>
            <person name="Viragh M."/>
            <person name="Kuo A."/>
            <person name="Thoen E."/>
            <person name="Andreopoulos B."/>
            <person name="Lu D."/>
            <person name="Skrede I."/>
            <person name="Drula E."/>
            <person name="Henrissat B."/>
            <person name="Morin E."/>
            <person name="Kohler A."/>
            <person name="Barry K."/>
            <person name="LaButti K."/>
            <person name="Morin E."/>
            <person name="Salamov A."/>
            <person name="Lipzen A."/>
            <person name="Mereny Z."/>
            <person name="Hegedus B."/>
            <person name="Baldrian P."/>
            <person name="Stursova M."/>
            <person name="Weitz H."/>
            <person name="Taylor A."/>
            <person name="Grigoriev I.V."/>
            <person name="Nagy L.G."/>
            <person name="Martin F."/>
            <person name="Kauserud H."/>
        </authorList>
    </citation>
    <scope>NUCLEOTIDE SEQUENCE</scope>
    <source>
        <strain evidence="1">9144</strain>
    </source>
</reference>
<organism evidence="1 2">
    <name type="scientific">Mycena pura</name>
    <dbReference type="NCBI Taxonomy" id="153505"/>
    <lineage>
        <taxon>Eukaryota</taxon>
        <taxon>Fungi</taxon>
        <taxon>Dikarya</taxon>
        <taxon>Basidiomycota</taxon>
        <taxon>Agaricomycotina</taxon>
        <taxon>Agaricomycetes</taxon>
        <taxon>Agaricomycetidae</taxon>
        <taxon>Agaricales</taxon>
        <taxon>Marasmiineae</taxon>
        <taxon>Mycenaceae</taxon>
        <taxon>Mycena</taxon>
    </lineage>
</organism>